<sequence>MDSGYAFGENTHLSLPSQTGDALLNKILGNRQHIPGHAPIRLGAKR</sequence>
<evidence type="ECO:0000313" key="1">
    <source>
        <dbReference type="EMBL" id="VFK36426.1"/>
    </source>
</evidence>
<accession>A0A450YAZ1</accession>
<dbReference type="EMBL" id="CAADFR010000001">
    <property type="protein sequence ID" value="VFK36426.1"/>
    <property type="molecule type" value="Genomic_DNA"/>
</dbReference>
<protein>
    <submittedName>
        <fullName evidence="2">Uncharacterized protein</fullName>
    </submittedName>
</protein>
<name>A0A450YAZ1_9GAMM</name>
<dbReference type="EMBL" id="CAADFU010000001">
    <property type="protein sequence ID" value="VFK38702.1"/>
    <property type="molecule type" value="Genomic_DNA"/>
</dbReference>
<reference evidence="2" key="1">
    <citation type="submission" date="2019-02" db="EMBL/GenBank/DDBJ databases">
        <authorList>
            <person name="Gruber-Vodicka R. H."/>
            <person name="Seah K. B. B."/>
        </authorList>
    </citation>
    <scope>NUCLEOTIDE SEQUENCE</scope>
    <source>
        <strain evidence="2">BECK_S1320</strain>
        <strain evidence="1">BECK_S1321</strain>
    </source>
</reference>
<proteinExistence type="predicted"/>
<dbReference type="AlphaFoldDB" id="A0A450YAZ1"/>
<evidence type="ECO:0000313" key="2">
    <source>
        <dbReference type="EMBL" id="VFK38702.1"/>
    </source>
</evidence>
<organism evidence="2">
    <name type="scientific">Candidatus Kentrum sp. SD</name>
    <dbReference type="NCBI Taxonomy" id="2126332"/>
    <lineage>
        <taxon>Bacteria</taxon>
        <taxon>Pseudomonadati</taxon>
        <taxon>Pseudomonadota</taxon>
        <taxon>Gammaproteobacteria</taxon>
        <taxon>Candidatus Kentrum</taxon>
    </lineage>
</organism>
<gene>
    <name evidence="2" type="ORF">BECKSD772E_GA0070983_100187</name>
    <name evidence="1" type="ORF">BECKSD772F_GA0070984_100188</name>
</gene>